<sequence>MCSLNHMTPCASFL</sequence>
<organism evidence="1">
    <name type="scientific">Anguilla anguilla</name>
    <name type="common">European freshwater eel</name>
    <name type="synonym">Muraena anguilla</name>
    <dbReference type="NCBI Taxonomy" id="7936"/>
    <lineage>
        <taxon>Eukaryota</taxon>
        <taxon>Metazoa</taxon>
        <taxon>Chordata</taxon>
        <taxon>Craniata</taxon>
        <taxon>Vertebrata</taxon>
        <taxon>Euteleostomi</taxon>
        <taxon>Actinopterygii</taxon>
        <taxon>Neopterygii</taxon>
        <taxon>Teleostei</taxon>
        <taxon>Anguilliformes</taxon>
        <taxon>Anguillidae</taxon>
        <taxon>Anguilla</taxon>
    </lineage>
</organism>
<proteinExistence type="predicted"/>
<reference evidence="1" key="1">
    <citation type="submission" date="2014-11" db="EMBL/GenBank/DDBJ databases">
        <authorList>
            <person name="Amaro Gonzalez C."/>
        </authorList>
    </citation>
    <scope>NUCLEOTIDE SEQUENCE</scope>
</reference>
<name>A0A0E9S2M1_ANGAN</name>
<accession>A0A0E9S2M1</accession>
<protein>
    <submittedName>
        <fullName evidence="1">Uncharacterized protein</fullName>
    </submittedName>
</protein>
<reference evidence="1" key="2">
    <citation type="journal article" date="2015" name="Fish Shellfish Immunol.">
        <title>Early steps in the European eel (Anguilla anguilla)-Vibrio vulnificus interaction in the gills: Role of the RtxA13 toxin.</title>
        <authorList>
            <person name="Callol A."/>
            <person name="Pajuelo D."/>
            <person name="Ebbesson L."/>
            <person name="Teles M."/>
            <person name="MacKenzie S."/>
            <person name="Amaro C."/>
        </authorList>
    </citation>
    <scope>NUCLEOTIDE SEQUENCE</scope>
</reference>
<dbReference type="EMBL" id="GBXM01073041">
    <property type="protein sequence ID" value="JAH35536.1"/>
    <property type="molecule type" value="Transcribed_RNA"/>
</dbReference>
<evidence type="ECO:0000313" key="1">
    <source>
        <dbReference type="EMBL" id="JAH35536.1"/>
    </source>
</evidence>